<evidence type="ECO:0000313" key="3">
    <source>
        <dbReference type="Proteomes" id="UP000255014"/>
    </source>
</evidence>
<dbReference type="RefSeq" id="WP_023994767.1">
    <property type="nucleotide sequence ID" value="NZ_AP024746.1"/>
</dbReference>
<feature type="compositionally biased region" description="Acidic residues" evidence="1">
    <location>
        <begin position="27"/>
        <end position="36"/>
    </location>
</feature>
<evidence type="ECO:0000313" key="2">
    <source>
        <dbReference type="EMBL" id="SUV64658.1"/>
    </source>
</evidence>
<reference evidence="2 3" key="1">
    <citation type="submission" date="2018-06" db="EMBL/GenBank/DDBJ databases">
        <authorList>
            <consortium name="Pathogen Informatics"/>
            <person name="Doyle S."/>
        </authorList>
    </citation>
    <scope>NUCLEOTIDE SEQUENCE [LARGE SCALE GENOMIC DNA]</scope>
    <source>
        <strain evidence="2 3">NCTC10911</strain>
    </source>
</reference>
<accession>A0A0E8BQH0</accession>
<protein>
    <submittedName>
        <fullName evidence="2">Uncharacterized protein</fullName>
    </submittedName>
</protein>
<organism evidence="2 3">
    <name type="scientific">Bordetella pertussis</name>
    <dbReference type="NCBI Taxonomy" id="520"/>
    <lineage>
        <taxon>Bacteria</taxon>
        <taxon>Pseudomonadati</taxon>
        <taxon>Pseudomonadota</taxon>
        <taxon>Betaproteobacteria</taxon>
        <taxon>Burkholderiales</taxon>
        <taxon>Alcaligenaceae</taxon>
        <taxon>Bordetella</taxon>
    </lineage>
</organism>
<name>A0A0E8BQH0_BORPT</name>
<evidence type="ECO:0000256" key="1">
    <source>
        <dbReference type="SAM" id="MobiDB-lite"/>
    </source>
</evidence>
<gene>
    <name evidence="2" type="ORF">NCTC10911_01689</name>
</gene>
<dbReference type="AlphaFoldDB" id="A0A0E8BQH0"/>
<dbReference type="EMBL" id="UFTT01000002">
    <property type="protein sequence ID" value="SUV64658.1"/>
    <property type="molecule type" value="Genomic_DNA"/>
</dbReference>
<dbReference type="Proteomes" id="UP000255014">
    <property type="component" value="Unassembled WGS sequence"/>
</dbReference>
<feature type="compositionally biased region" description="Pro residues" evidence="1">
    <location>
        <begin position="10"/>
        <end position="24"/>
    </location>
</feature>
<sequence length="70" mass="7120">MSATLRCHVPPKPDPIPPDSPPGDLPVDPDTDDPDIDLPPPDAPGGLGSLPALLTAPACGLPGRRFLHAA</sequence>
<dbReference type="GeneID" id="69601253"/>
<proteinExistence type="predicted"/>
<feature type="region of interest" description="Disordered" evidence="1">
    <location>
        <begin position="1"/>
        <end position="51"/>
    </location>
</feature>